<gene>
    <name evidence="1" type="ORF">GI584_14255</name>
</gene>
<dbReference type="RefSeq" id="WP_153791609.1">
    <property type="nucleotide sequence ID" value="NZ_CP045915.1"/>
</dbReference>
<evidence type="ECO:0000313" key="2">
    <source>
        <dbReference type="Proteomes" id="UP000339690"/>
    </source>
</evidence>
<proteinExistence type="predicted"/>
<protein>
    <recommendedName>
        <fullName evidence="3">Phage protein, HK97 gp10 family</fullName>
    </recommendedName>
</protein>
<evidence type="ECO:0008006" key="3">
    <source>
        <dbReference type="Google" id="ProtNLM"/>
    </source>
</evidence>
<dbReference type="Proteomes" id="UP000339690">
    <property type="component" value="Chromosome"/>
</dbReference>
<organism evidence="1 2">
    <name type="scientific">Gracilibacillus salitolerans</name>
    <dbReference type="NCBI Taxonomy" id="2663022"/>
    <lineage>
        <taxon>Bacteria</taxon>
        <taxon>Bacillati</taxon>
        <taxon>Bacillota</taxon>
        <taxon>Bacilli</taxon>
        <taxon>Bacillales</taxon>
        <taxon>Bacillaceae</taxon>
        <taxon>Gracilibacillus</taxon>
    </lineage>
</organism>
<keyword evidence="2" id="KW-1185">Reference proteome</keyword>
<accession>A0A5Q2TKC7</accession>
<evidence type="ECO:0000313" key="1">
    <source>
        <dbReference type="EMBL" id="QGH35135.1"/>
    </source>
</evidence>
<dbReference type="AlphaFoldDB" id="A0A5Q2TKC7"/>
<dbReference type="EMBL" id="CP045915">
    <property type="protein sequence ID" value="QGH35135.1"/>
    <property type="molecule type" value="Genomic_DNA"/>
</dbReference>
<sequence>MDLRFEGLDELLRETELIELAPSRVKNRALRKAGDLLRDRMKEEVYNHGLEPYSGEAQESIVRTEPKKGEVMVGTEGGVQQPGYYLYMHEFGYYNVMAKRFIPPKPFASISYELSKGQILDIYVEELRKELKL</sequence>
<dbReference type="KEGG" id="grc:GI584_14255"/>
<name>A0A5Q2TKC7_9BACI</name>
<reference evidence="1 2" key="1">
    <citation type="submission" date="2019-11" db="EMBL/GenBank/DDBJ databases">
        <title>Gracilibacillus salitolerans sp. nov., a moderate halophile isolated from a saline soil in northwest China.</title>
        <authorList>
            <person name="Gan L."/>
        </authorList>
    </citation>
    <scope>NUCLEOTIDE SEQUENCE [LARGE SCALE GENOMIC DNA]</scope>
    <source>
        <strain evidence="1 2">SCU50</strain>
    </source>
</reference>